<dbReference type="AlphaFoldDB" id="X1I2W8"/>
<dbReference type="Pfam" id="PF01012">
    <property type="entry name" value="ETF"/>
    <property type="match status" value="1"/>
</dbReference>
<feature type="domain" description="Electron transfer flavoprotein alpha/beta-subunit N-terminal" evidence="1">
    <location>
        <begin position="8"/>
        <end position="61"/>
    </location>
</feature>
<feature type="non-terminal residue" evidence="2">
    <location>
        <position position="61"/>
    </location>
</feature>
<dbReference type="InterPro" id="IPR014730">
    <property type="entry name" value="ETF_a/b_N"/>
</dbReference>
<accession>X1I2W8</accession>
<dbReference type="Gene3D" id="3.40.50.620">
    <property type="entry name" value="HUPs"/>
    <property type="match status" value="1"/>
</dbReference>
<comment type="caution">
    <text evidence="2">The sequence shown here is derived from an EMBL/GenBank/DDBJ whole genome shotgun (WGS) entry which is preliminary data.</text>
</comment>
<name>X1I2W8_9ZZZZ</name>
<dbReference type="SUPFAM" id="SSF52402">
    <property type="entry name" value="Adenine nucleotide alpha hydrolases-like"/>
    <property type="match status" value="1"/>
</dbReference>
<reference evidence="2" key="1">
    <citation type="journal article" date="2014" name="Front. Microbiol.">
        <title>High frequency of phylogenetically diverse reductive dehalogenase-homologous genes in deep subseafloor sedimentary metagenomes.</title>
        <authorList>
            <person name="Kawai M."/>
            <person name="Futagami T."/>
            <person name="Toyoda A."/>
            <person name="Takaki Y."/>
            <person name="Nishi S."/>
            <person name="Hori S."/>
            <person name="Arai W."/>
            <person name="Tsubouchi T."/>
            <person name="Morono Y."/>
            <person name="Uchiyama I."/>
            <person name="Ito T."/>
            <person name="Fujiyama A."/>
            <person name="Inagaki F."/>
            <person name="Takami H."/>
        </authorList>
    </citation>
    <scope>NUCLEOTIDE SEQUENCE</scope>
    <source>
        <strain evidence="2">Expedition CK06-06</strain>
    </source>
</reference>
<evidence type="ECO:0000259" key="1">
    <source>
        <dbReference type="Pfam" id="PF01012"/>
    </source>
</evidence>
<evidence type="ECO:0000313" key="2">
    <source>
        <dbReference type="EMBL" id="GAH76027.1"/>
    </source>
</evidence>
<gene>
    <name evidence="2" type="ORF">S03H2_44350</name>
</gene>
<dbReference type="EMBL" id="BARU01027725">
    <property type="protein sequence ID" value="GAH76027.1"/>
    <property type="molecule type" value="Genomic_DNA"/>
</dbReference>
<protein>
    <recommendedName>
        <fullName evidence="1">Electron transfer flavoprotein alpha/beta-subunit N-terminal domain-containing protein</fullName>
    </recommendedName>
</protein>
<dbReference type="InterPro" id="IPR014729">
    <property type="entry name" value="Rossmann-like_a/b/a_fold"/>
</dbReference>
<proteinExistence type="predicted"/>
<sequence>MKNYTGLMVFAEQREGRVHPVSYELLGKGREIADKLGAGLSSVLLGNQMGEEARELIYYGA</sequence>
<organism evidence="2">
    <name type="scientific">marine sediment metagenome</name>
    <dbReference type="NCBI Taxonomy" id="412755"/>
    <lineage>
        <taxon>unclassified sequences</taxon>
        <taxon>metagenomes</taxon>
        <taxon>ecological metagenomes</taxon>
    </lineage>
</organism>